<feature type="transmembrane region" description="Helical" evidence="6">
    <location>
        <begin position="294"/>
        <end position="320"/>
    </location>
</feature>
<feature type="transmembrane region" description="Helical" evidence="6">
    <location>
        <begin position="26"/>
        <end position="48"/>
    </location>
</feature>
<dbReference type="PANTHER" id="PTHR30287">
    <property type="entry name" value="MEMBRANE COMPONENT OF PREDICTED ABC SUPERFAMILY METABOLITE UPTAKE TRANSPORTER"/>
    <property type="match status" value="1"/>
</dbReference>
<dbReference type="InterPro" id="IPR003838">
    <property type="entry name" value="ABC3_permease_C"/>
</dbReference>
<accession>A0A5J6WIM3</accession>
<dbReference type="AlphaFoldDB" id="A0A5J6WIM3"/>
<dbReference type="PANTHER" id="PTHR30287:SF2">
    <property type="entry name" value="BLL1001 PROTEIN"/>
    <property type="match status" value="1"/>
</dbReference>
<dbReference type="KEGG" id="mmaa:FR932_09170"/>
<feature type="transmembrane region" description="Helical" evidence="6">
    <location>
        <begin position="745"/>
        <end position="770"/>
    </location>
</feature>
<protein>
    <submittedName>
        <fullName evidence="8">FtsX-like permease family protein</fullName>
    </submittedName>
</protein>
<dbReference type="RefSeq" id="WP_019628907.1">
    <property type="nucleotide sequence ID" value="NZ_ALOE01000022.1"/>
</dbReference>
<reference evidence="8 9" key="1">
    <citation type="submission" date="2019-09" db="EMBL/GenBank/DDBJ databases">
        <title>Hybrid Assembly of the complete Genome of the Deep-Sea Bacterium Moritella marina from long Nanopore and Illumina reads.</title>
        <authorList>
            <person name="Magin S."/>
            <person name="Georgoulis A."/>
            <person name="Papadimitriou K."/>
            <person name="Iliakis G."/>
            <person name="Vorgias C.E."/>
        </authorList>
    </citation>
    <scope>NUCLEOTIDE SEQUENCE [LARGE SCALE GENOMIC DNA]</scope>
    <source>
        <strain evidence="8 9">MP-1</strain>
    </source>
</reference>
<evidence type="ECO:0000259" key="7">
    <source>
        <dbReference type="Pfam" id="PF02687"/>
    </source>
</evidence>
<dbReference type="OrthoDB" id="343744at2"/>
<proteinExistence type="predicted"/>
<dbReference type="GO" id="GO:0005886">
    <property type="term" value="C:plasma membrane"/>
    <property type="evidence" value="ECO:0007669"/>
    <property type="project" value="UniProtKB-SubCell"/>
</dbReference>
<feature type="transmembrane region" description="Helical" evidence="6">
    <location>
        <begin position="485"/>
        <end position="505"/>
    </location>
</feature>
<keyword evidence="5 6" id="KW-0472">Membrane</keyword>
<name>A0A5J6WIM3_MORMI</name>
<feature type="transmembrane region" description="Helical" evidence="6">
    <location>
        <begin position="380"/>
        <end position="400"/>
    </location>
</feature>
<keyword evidence="4 6" id="KW-1133">Transmembrane helix</keyword>
<evidence type="ECO:0000256" key="2">
    <source>
        <dbReference type="ARBA" id="ARBA00022475"/>
    </source>
</evidence>
<feature type="transmembrane region" description="Helical" evidence="6">
    <location>
        <begin position="239"/>
        <end position="259"/>
    </location>
</feature>
<dbReference type="EMBL" id="CP044399">
    <property type="protein sequence ID" value="QFI38009.1"/>
    <property type="molecule type" value="Genomic_DNA"/>
</dbReference>
<comment type="subcellular location">
    <subcellularLocation>
        <location evidence="1">Cell membrane</location>
        <topology evidence="1">Multi-pass membrane protein</topology>
    </subcellularLocation>
</comment>
<evidence type="ECO:0000256" key="3">
    <source>
        <dbReference type="ARBA" id="ARBA00022692"/>
    </source>
</evidence>
<feature type="transmembrane region" description="Helical" evidence="6">
    <location>
        <begin position="790"/>
        <end position="817"/>
    </location>
</feature>
<gene>
    <name evidence="8" type="ORF">FR932_09170</name>
</gene>
<feature type="transmembrane region" description="Helical" evidence="6">
    <location>
        <begin position="699"/>
        <end position="724"/>
    </location>
</feature>
<keyword evidence="9" id="KW-1185">Reference proteome</keyword>
<evidence type="ECO:0000256" key="1">
    <source>
        <dbReference type="ARBA" id="ARBA00004651"/>
    </source>
</evidence>
<organism evidence="8 9">
    <name type="scientific">Moritella marina ATCC 15381</name>
    <dbReference type="NCBI Taxonomy" id="1202962"/>
    <lineage>
        <taxon>Bacteria</taxon>
        <taxon>Pseudomonadati</taxon>
        <taxon>Pseudomonadota</taxon>
        <taxon>Gammaproteobacteria</taxon>
        <taxon>Alteromonadales</taxon>
        <taxon>Moritellaceae</taxon>
        <taxon>Moritella</taxon>
    </lineage>
</organism>
<feature type="transmembrane region" description="Helical" evidence="6">
    <location>
        <begin position="340"/>
        <end position="359"/>
    </location>
</feature>
<evidence type="ECO:0000256" key="6">
    <source>
        <dbReference type="SAM" id="Phobius"/>
    </source>
</evidence>
<evidence type="ECO:0000256" key="4">
    <source>
        <dbReference type="ARBA" id="ARBA00022989"/>
    </source>
</evidence>
<dbReference type="InterPro" id="IPR038766">
    <property type="entry name" value="Membrane_comp_ABC_pdt"/>
</dbReference>
<feature type="domain" description="ABC3 transporter permease C-terminal" evidence="7">
    <location>
        <begin position="705"/>
        <end position="816"/>
    </location>
</feature>
<evidence type="ECO:0000256" key="5">
    <source>
        <dbReference type="ARBA" id="ARBA00023136"/>
    </source>
</evidence>
<keyword evidence="2" id="KW-1003">Cell membrane</keyword>
<sequence length="825" mass="92278">MINRHAWQELRLVLQTQIAEYNHHRLLHLGFIFSLAIATSTLLSILVLNHASKQQYNQANAQLTSPVGFYIVAEQGARVSKIDFADLRRQGFTQITPILTFRKHLINGKRLKFLAIDMLALSIANPSKYNHQAVLLTKAHLASLVADIDITLGVNSELILADKTVIPIRLTTSEQWGRVALIDIALAWLLFPQQIDFTSLMVAPLTAPQKQVLAAALPAHLSLNEPWSYQQRSGFADALHLNLMALAVLGFIVSLFIAFQAGEQAWHKRAELAMQLRLLGVALNTIKLAMLIEALLLVLVASIVGVLIAVALVSVLLPLMGLTFSQLYSLNMTGHFAWQWQYGLWALLISSVAVLLALAKQFKRISTAYVTLSASVSTAHFPRWLTFVVGVSLLLLFSVWPSHDWYQIMLKYGWLLFASVALLPHFLQGMLLLIGLILRSIFRLGFRLGFKLLRGNYYRGDDFQGHAFRIDYLFKDASNQIGRRYLPLTAFYLALTASISAALMIHSFEGAFVRFLDQQLSADLFMRYHHGQKSQVELGLQNNTDVDSYILHQHTWARMDKEAIKVSSFQSSRQLDSLLLKSSSSKTKPGCFINEQLALNQQLAVDQLITFRQGKSQYSCYIQGIYYEYGYPGFSLTLDTPQVNTLFTGWVYSGFGVYFYPDRVIDKQAVAMQLGLADEQVYAPAQVKKLALEIFAQTFLLTQLIAVILLVIACFGLFLSANGLELARKADLYILCSLGYSKVELFVHMLMQWCLLAVGCVILSWPIATILADALVSQALPASFGWSMPLLFNVGSFAISSILGLLFLLPALSIPLFNLSLRSRR</sequence>
<keyword evidence="3 6" id="KW-0812">Transmembrane</keyword>
<dbReference type="Pfam" id="PF02687">
    <property type="entry name" value="FtsX"/>
    <property type="match status" value="1"/>
</dbReference>
<feature type="transmembrane region" description="Helical" evidence="6">
    <location>
        <begin position="412"/>
        <end position="438"/>
    </location>
</feature>
<evidence type="ECO:0000313" key="9">
    <source>
        <dbReference type="Proteomes" id="UP000327424"/>
    </source>
</evidence>
<evidence type="ECO:0000313" key="8">
    <source>
        <dbReference type="EMBL" id="QFI38009.1"/>
    </source>
</evidence>
<dbReference type="Proteomes" id="UP000327424">
    <property type="component" value="Chromosome"/>
</dbReference>